<comment type="pathway">
    <text evidence="1 9">Bacterial outer membrane biogenesis; LPS core biosynthesis.</text>
</comment>
<dbReference type="RefSeq" id="WP_201328513.1">
    <property type="nucleotide sequence ID" value="NZ_AP017470.1"/>
</dbReference>
<feature type="domain" description="3-deoxy-D-manno-octulosonic-acid transferase N-terminal" evidence="10">
    <location>
        <begin position="20"/>
        <end position="201"/>
    </location>
</feature>
<evidence type="ECO:0000256" key="2">
    <source>
        <dbReference type="ARBA" id="ARBA00012621"/>
    </source>
</evidence>
<comment type="function">
    <text evidence="9">Involved in lipopolysaccharide (LPS) biosynthesis. Catalyzes the transfer of 3-deoxy-D-manno-octulosonate (Kdo) residue(s) from CMP-Kdo to lipid IV(A), the tetraacyldisaccharide-1,4'-bisphosphate precursor of lipid A.</text>
</comment>
<organism evidence="11 12">
    <name type="scientific">Thermotomaculum hydrothermale</name>
    <dbReference type="NCBI Taxonomy" id="981385"/>
    <lineage>
        <taxon>Bacteria</taxon>
        <taxon>Pseudomonadati</taxon>
        <taxon>Acidobacteriota</taxon>
        <taxon>Holophagae</taxon>
        <taxon>Thermotomaculales</taxon>
        <taxon>Thermotomaculaceae</taxon>
        <taxon>Thermotomaculum</taxon>
    </lineage>
</organism>
<evidence type="ECO:0000256" key="4">
    <source>
        <dbReference type="ARBA" id="ARBA00022679"/>
    </source>
</evidence>
<feature type="active site" description="Proton acceptor" evidence="7">
    <location>
        <position position="52"/>
    </location>
</feature>
<evidence type="ECO:0000256" key="6">
    <source>
        <dbReference type="ARBA" id="ARBA00049183"/>
    </source>
</evidence>
<name>A0A7R6SYU5_9BACT</name>
<keyword evidence="4 9" id="KW-0808">Transferase</keyword>
<dbReference type="EC" id="2.4.99.12" evidence="2 9"/>
<evidence type="ECO:0000313" key="11">
    <source>
        <dbReference type="EMBL" id="BBB32175.1"/>
    </source>
</evidence>
<evidence type="ECO:0000256" key="1">
    <source>
        <dbReference type="ARBA" id="ARBA00004713"/>
    </source>
</evidence>
<evidence type="ECO:0000256" key="3">
    <source>
        <dbReference type="ARBA" id="ARBA00019077"/>
    </source>
</evidence>
<accession>A0A7R6SYU5</accession>
<keyword evidence="9" id="KW-1003">Cell membrane</keyword>
<protein>
    <recommendedName>
        <fullName evidence="3 9">3-deoxy-D-manno-octulosonic acid transferase</fullName>
        <shortName evidence="9">Kdo transferase</shortName>
        <ecNumber evidence="2 9">2.4.99.12</ecNumber>
    </recommendedName>
    <alternativeName>
        <fullName evidence="5 9">Lipid IV(A) 3-deoxy-D-manno-octulosonic acid transferase</fullName>
    </alternativeName>
</protein>
<dbReference type="GO" id="GO:0005886">
    <property type="term" value="C:plasma membrane"/>
    <property type="evidence" value="ECO:0007669"/>
    <property type="project" value="UniProtKB-SubCell"/>
</dbReference>
<comment type="similarity">
    <text evidence="9">Belongs to the glycosyltransferase group 1 family.</text>
</comment>
<keyword evidence="9" id="KW-0472">Membrane</keyword>
<dbReference type="PANTHER" id="PTHR42755:SF1">
    <property type="entry name" value="3-DEOXY-D-MANNO-OCTULOSONIC ACID TRANSFERASE, MITOCHONDRIAL-RELATED"/>
    <property type="match status" value="1"/>
</dbReference>
<comment type="subcellular location">
    <subcellularLocation>
        <location evidence="9">Cell membrane</location>
    </subcellularLocation>
</comment>
<dbReference type="GO" id="GO:0043842">
    <property type="term" value="F:Kdo transferase activity"/>
    <property type="evidence" value="ECO:0007669"/>
    <property type="project" value="UniProtKB-EC"/>
</dbReference>
<sequence>MRILYTFLLYLSYPFLYFKLKKRFGKEYIKQRKKTKIKGNFDCIIHAASVGEQVLIIPLVKEFIKNGKKVLITCATDTGFQKAKDNFGGEELVSISYLPFDFPSSLKAFFKNVKAKSLILVETEIWPNIIYFAHKNGIKIFLINGRISDKSYLSYKKLSFFLKNLFKFFEKVVVRSEKDFERFVAIGCPENKVKVCGNLKLTNKPEVKHNVKIETKKPVVVFGSTRDGEEEVILHYLNDLIKKGLFLPIFVPRHIERTGEIIEVVKNFGFEPVLSNGEVDFKLKDNEVLIVNETGKLVSYYAIADLCFVGGSLVNFGGQNFAEPLFLGKPTVTGKFLSNFEDLRDALGNYFTVAENGKELKFFIENFFENRQYFIKKAMEAAAYLESNSQSLECVLGEIKC</sequence>
<keyword evidence="9" id="KW-0448">Lipopolysaccharide biosynthesis</keyword>
<dbReference type="GO" id="GO:0009245">
    <property type="term" value="P:lipid A biosynthetic process"/>
    <property type="evidence" value="ECO:0007669"/>
    <property type="project" value="TreeGrafter"/>
</dbReference>
<dbReference type="InterPro" id="IPR007507">
    <property type="entry name" value="Glycos_transf_N"/>
</dbReference>
<evidence type="ECO:0000256" key="8">
    <source>
        <dbReference type="PIRSR" id="PIRSR639901-2"/>
    </source>
</evidence>
<dbReference type="AlphaFoldDB" id="A0A7R6SYU5"/>
<keyword evidence="11" id="KW-0328">Glycosyltransferase</keyword>
<dbReference type="SUPFAM" id="SSF53756">
    <property type="entry name" value="UDP-Glycosyltransferase/glycogen phosphorylase"/>
    <property type="match status" value="1"/>
</dbReference>
<evidence type="ECO:0000313" key="12">
    <source>
        <dbReference type="Proteomes" id="UP000595564"/>
    </source>
</evidence>
<evidence type="ECO:0000256" key="5">
    <source>
        <dbReference type="ARBA" id="ARBA00031445"/>
    </source>
</evidence>
<dbReference type="Proteomes" id="UP000595564">
    <property type="component" value="Chromosome"/>
</dbReference>
<dbReference type="EMBL" id="AP017470">
    <property type="protein sequence ID" value="BBB32175.1"/>
    <property type="molecule type" value="Genomic_DNA"/>
</dbReference>
<reference evidence="11 12" key="1">
    <citation type="journal article" date="2012" name="Extremophiles">
        <title>Thermotomaculum hydrothermale gen. nov., sp. nov., a novel heterotrophic thermophile within the phylum Acidobacteria from a deep-sea hydrothermal vent chimney in the Southern Okinawa Trough.</title>
        <authorList>
            <person name="Izumi H."/>
            <person name="Nunoura T."/>
            <person name="Miyazaki M."/>
            <person name="Mino S."/>
            <person name="Toki T."/>
            <person name="Takai K."/>
            <person name="Sako Y."/>
            <person name="Sawabe T."/>
            <person name="Nakagawa S."/>
        </authorList>
    </citation>
    <scope>NUCLEOTIDE SEQUENCE [LARGE SCALE GENOMIC DNA]</scope>
    <source>
        <strain evidence="11 12">AC55</strain>
    </source>
</reference>
<evidence type="ECO:0000256" key="7">
    <source>
        <dbReference type="PIRSR" id="PIRSR639901-1"/>
    </source>
</evidence>
<dbReference type="GO" id="GO:0009244">
    <property type="term" value="P:lipopolysaccharide core region biosynthetic process"/>
    <property type="evidence" value="ECO:0007669"/>
    <property type="project" value="UniProtKB-UniRule"/>
</dbReference>
<dbReference type="Gene3D" id="3.40.50.2000">
    <property type="entry name" value="Glycogen Phosphorylase B"/>
    <property type="match status" value="1"/>
</dbReference>
<dbReference type="Pfam" id="PF04413">
    <property type="entry name" value="Glycos_transf_N"/>
    <property type="match status" value="1"/>
</dbReference>
<evidence type="ECO:0000259" key="10">
    <source>
        <dbReference type="Pfam" id="PF04413"/>
    </source>
</evidence>
<dbReference type="InterPro" id="IPR039901">
    <property type="entry name" value="Kdotransferase"/>
</dbReference>
<feature type="site" description="Transition state stabilizer" evidence="8">
    <location>
        <position position="122"/>
    </location>
</feature>
<dbReference type="PANTHER" id="PTHR42755">
    <property type="entry name" value="3-DEOXY-MANNO-OCTULOSONATE CYTIDYLYLTRANSFERASE"/>
    <property type="match status" value="1"/>
</dbReference>
<keyword evidence="12" id="KW-1185">Reference proteome</keyword>
<dbReference type="Gene3D" id="3.40.50.11720">
    <property type="entry name" value="3-Deoxy-D-manno-octulosonic-acid transferase, N-terminal domain"/>
    <property type="match status" value="1"/>
</dbReference>
<dbReference type="InterPro" id="IPR038107">
    <property type="entry name" value="Glycos_transf_N_sf"/>
</dbReference>
<proteinExistence type="inferred from homology"/>
<dbReference type="UniPathway" id="UPA00958"/>
<gene>
    <name evidence="11" type="primary">kdtA</name>
    <name evidence="11" type="ORF">TTHT_0591</name>
</gene>
<feature type="site" description="Transition state stabilizer" evidence="8">
    <location>
        <position position="200"/>
    </location>
</feature>
<dbReference type="KEGG" id="thyd:TTHT_0591"/>
<comment type="catalytic activity">
    <reaction evidence="6 9">
        <text>lipid IVA (E. coli) + CMP-3-deoxy-beta-D-manno-octulosonate = alpha-Kdo-(2-&gt;6)-lipid IVA (E. coli) + CMP + H(+)</text>
        <dbReference type="Rhea" id="RHEA:28066"/>
        <dbReference type="ChEBI" id="CHEBI:15378"/>
        <dbReference type="ChEBI" id="CHEBI:58603"/>
        <dbReference type="ChEBI" id="CHEBI:60364"/>
        <dbReference type="ChEBI" id="CHEBI:60377"/>
        <dbReference type="ChEBI" id="CHEBI:85987"/>
        <dbReference type="EC" id="2.4.99.12"/>
    </reaction>
</comment>
<evidence type="ECO:0000256" key="9">
    <source>
        <dbReference type="RuleBase" id="RU365103"/>
    </source>
</evidence>